<keyword evidence="3 4" id="KW-0413">Isomerase</keyword>
<comment type="caution">
    <text evidence="6">The sequence shown here is derived from an EMBL/GenBank/DDBJ whole genome shotgun (WGS) entry which is preliminary data.</text>
</comment>
<keyword evidence="2 4" id="KW-0697">Rotamase</keyword>
<dbReference type="Gene3D" id="2.40.100.10">
    <property type="entry name" value="Cyclophilin-like"/>
    <property type="match status" value="1"/>
</dbReference>
<gene>
    <name evidence="6" type="ORF">IAA64_03835</name>
</gene>
<evidence type="ECO:0000256" key="2">
    <source>
        <dbReference type="ARBA" id="ARBA00023110"/>
    </source>
</evidence>
<dbReference type="Proteomes" id="UP000886884">
    <property type="component" value="Unassembled WGS sequence"/>
</dbReference>
<dbReference type="EC" id="5.2.1.8" evidence="4"/>
<comment type="function">
    <text evidence="1 4">PPIases accelerate the folding of proteins. It catalyzes the cis-trans isomerization of proline imidic peptide bonds in oligopeptides.</text>
</comment>
<keyword evidence="4" id="KW-0732">Signal</keyword>
<feature type="signal peptide" evidence="4">
    <location>
        <begin position="1"/>
        <end position="21"/>
    </location>
</feature>
<dbReference type="PANTHER" id="PTHR45625:SF4">
    <property type="entry name" value="PEPTIDYLPROLYL ISOMERASE DOMAIN AND WD REPEAT-CONTAINING PROTEIN 1"/>
    <property type="match status" value="1"/>
</dbReference>
<dbReference type="CDD" id="cd00317">
    <property type="entry name" value="cyclophilin"/>
    <property type="match status" value="1"/>
</dbReference>
<feature type="domain" description="PPIase cyclophilin-type" evidence="5">
    <location>
        <begin position="34"/>
        <end position="193"/>
    </location>
</feature>
<dbReference type="PANTHER" id="PTHR45625">
    <property type="entry name" value="PEPTIDYL-PROLYL CIS-TRANS ISOMERASE-RELATED"/>
    <property type="match status" value="1"/>
</dbReference>
<feature type="chain" id="PRO_5039750877" description="Peptidyl-prolyl cis-trans isomerase" evidence="4">
    <location>
        <begin position="22"/>
        <end position="208"/>
    </location>
</feature>
<accession>A0A9D1P5R4</accession>
<dbReference type="Pfam" id="PF00160">
    <property type="entry name" value="Pro_isomerase"/>
    <property type="match status" value="1"/>
</dbReference>
<evidence type="ECO:0000256" key="1">
    <source>
        <dbReference type="ARBA" id="ARBA00002388"/>
    </source>
</evidence>
<name>A0A9D1P5R4_9FIRM</name>
<dbReference type="AlphaFoldDB" id="A0A9D1P5R4"/>
<dbReference type="EMBL" id="DVOT01000068">
    <property type="protein sequence ID" value="HIV27076.1"/>
    <property type="molecule type" value="Genomic_DNA"/>
</dbReference>
<evidence type="ECO:0000259" key="5">
    <source>
        <dbReference type="PROSITE" id="PS50072"/>
    </source>
</evidence>
<reference evidence="6" key="2">
    <citation type="journal article" date="2021" name="PeerJ">
        <title>Extensive microbial diversity within the chicken gut microbiome revealed by metagenomics and culture.</title>
        <authorList>
            <person name="Gilroy R."/>
            <person name="Ravi A."/>
            <person name="Getino M."/>
            <person name="Pursley I."/>
            <person name="Horton D.L."/>
            <person name="Alikhan N.F."/>
            <person name="Baker D."/>
            <person name="Gharbi K."/>
            <person name="Hall N."/>
            <person name="Watson M."/>
            <person name="Adriaenssens E.M."/>
            <person name="Foster-Nyarko E."/>
            <person name="Jarju S."/>
            <person name="Secka A."/>
            <person name="Antonio M."/>
            <person name="Oren A."/>
            <person name="Chaudhuri R.R."/>
            <person name="La Ragione R."/>
            <person name="Hildebrand F."/>
            <person name="Pallen M.J."/>
        </authorList>
    </citation>
    <scope>NUCLEOTIDE SEQUENCE</scope>
    <source>
        <strain evidence="6">CHK183-6373</strain>
    </source>
</reference>
<comment type="similarity">
    <text evidence="4">Belongs to the cyclophilin-type PPIase family.</text>
</comment>
<dbReference type="PRINTS" id="PR00153">
    <property type="entry name" value="CSAPPISMRASE"/>
</dbReference>
<organism evidence="6 7">
    <name type="scientific">Candidatus Ornithocaccomicrobium faecavium</name>
    <dbReference type="NCBI Taxonomy" id="2840890"/>
    <lineage>
        <taxon>Bacteria</taxon>
        <taxon>Bacillati</taxon>
        <taxon>Bacillota</taxon>
        <taxon>Clostridia</taxon>
        <taxon>Candidatus Ornithocaccomicrobium</taxon>
    </lineage>
</organism>
<dbReference type="GO" id="GO:0003755">
    <property type="term" value="F:peptidyl-prolyl cis-trans isomerase activity"/>
    <property type="evidence" value="ECO:0007669"/>
    <property type="project" value="UniProtKB-UniRule"/>
</dbReference>
<dbReference type="InterPro" id="IPR002130">
    <property type="entry name" value="Cyclophilin-type_PPIase_dom"/>
</dbReference>
<evidence type="ECO:0000256" key="4">
    <source>
        <dbReference type="RuleBase" id="RU363019"/>
    </source>
</evidence>
<reference evidence="6" key="1">
    <citation type="submission" date="2020-10" db="EMBL/GenBank/DDBJ databases">
        <authorList>
            <person name="Gilroy R."/>
        </authorList>
    </citation>
    <scope>NUCLEOTIDE SEQUENCE</scope>
    <source>
        <strain evidence="6">CHK183-6373</strain>
    </source>
</reference>
<dbReference type="PROSITE" id="PS50072">
    <property type="entry name" value="CSA_PPIASE_2"/>
    <property type="match status" value="1"/>
</dbReference>
<comment type="catalytic activity">
    <reaction evidence="4">
        <text>[protein]-peptidylproline (omega=180) = [protein]-peptidylproline (omega=0)</text>
        <dbReference type="Rhea" id="RHEA:16237"/>
        <dbReference type="Rhea" id="RHEA-COMP:10747"/>
        <dbReference type="Rhea" id="RHEA-COMP:10748"/>
        <dbReference type="ChEBI" id="CHEBI:83833"/>
        <dbReference type="ChEBI" id="CHEBI:83834"/>
        <dbReference type="EC" id="5.2.1.8"/>
    </reaction>
</comment>
<proteinExistence type="inferred from homology"/>
<protein>
    <recommendedName>
        <fullName evidence="4">Peptidyl-prolyl cis-trans isomerase</fullName>
        <shortName evidence="4">PPIase</shortName>
        <ecNumber evidence="4">5.2.1.8</ecNumber>
    </recommendedName>
</protein>
<dbReference type="InterPro" id="IPR044666">
    <property type="entry name" value="Cyclophilin_A-like"/>
</dbReference>
<sequence>MKRFLSLVLLGAVLVSLAACGKEEEAPLYSEIPYPTVTITMADGQVMRLELYPAYAPNTVANFVNLCESGFYNGLTFHRVVLGYMIQGGDPNGDGTGDAGYTIAGEFAENGFDNPLSHERGVISMARYESDMDSASSQFFLMQYNYPELDGKYAAFGRIVDEESLAVLDSIASTAVDAYYAPLFDQTIASITVDTHGYQYTVTKMEEE</sequence>
<evidence type="ECO:0000313" key="6">
    <source>
        <dbReference type="EMBL" id="HIV27076.1"/>
    </source>
</evidence>
<dbReference type="PROSITE" id="PS51257">
    <property type="entry name" value="PROKAR_LIPOPROTEIN"/>
    <property type="match status" value="1"/>
</dbReference>
<evidence type="ECO:0000256" key="3">
    <source>
        <dbReference type="ARBA" id="ARBA00023235"/>
    </source>
</evidence>
<dbReference type="SUPFAM" id="SSF50891">
    <property type="entry name" value="Cyclophilin-like"/>
    <property type="match status" value="1"/>
</dbReference>
<dbReference type="InterPro" id="IPR029000">
    <property type="entry name" value="Cyclophilin-like_dom_sf"/>
</dbReference>
<evidence type="ECO:0000313" key="7">
    <source>
        <dbReference type="Proteomes" id="UP000886884"/>
    </source>
</evidence>